<keyword evidence="5" id="KW-0067">ATP-binding</keyword>
<accession>A0AAV3U3P8</accession>
<dbReference type="AlphaFoldDB" id="A0AAV3U3P8"/>
<keyword evidence="2" id="KW-1278">Translocase</keyword>
<sequence>MCIAAHSLSYSLGQKRVLSNVYAQLAPGVITAVIGPPKSGKTALLKCLSGEWTPTQGRVCWRDGKSSKPAVPAQTKYWSQSIARSTKQSVFEAVSKFATPRPRGHLDILLDLFHQFDLTHLLRRSYCQLTNNQKIRVRLVSALFYSQTPNTSDNFLTLSEPIAEMSALHQIALLNCLKELASQGIGSALVIHDLNLAARFADRLILLLNGELVASGNCTEVLGTKLISRTYHSRLRVEYHQQLHWPQA</sequence>
<dbReference type="Proteomes" id="UP001409585">
    <property type="component" value="Unassembled WGS sequence"/>
</dbReference>
<proteinExistence type="predicted"/>
<keyword evidence="1" id="KW-0813">Transport</keyword>
<evidence type="ECO:0000259" key="4">
    <source>
        <dbReference type="PROSITE" id="PS50893"/>
    </source>
</evidence>
<feature type="domain" description="ABC transporter" evidence="4">
    <location>
        <begin position="3"/>
        <end position="234"/>
    </location>
</feature>
<organism evidence="5 6">
    <name type="scientific">Halioxenophilus aromaticivorans</name>
    <dbReference type="NCBI Taxonomy" id="1306992"/>
    <lineage>
        <taxon>Bacteria</taxon>
        <taxon>Pseudomonadati</taxon>
        <taxon>Pseudomonadota</taxon>
        <taxon>Gammaproteobacteria</taxon>
        <taxon>Alteromonadales</taxon>
        <taxon>Alteromonadaceae</taxon>
        <taxon>Halioxenophilus</taxon>
    </lineage>
</organism>
<dbReference type="RefSeq" id="WP_345422458.1">
    <property type="nucleotide sequence ID" value="NZ_AP031496.1"/>
</dbReference>
<dbReference type="PANTHER" id="PTHR42794">
    <property type="entry name" value="HEMIN IMPORT ATP-BINDING PROTEIN HMUV"/>
    <property type="match status" value="1"/>
</dbReference>
<keyword evidence="6" id="KW-1185">Reference proteome</keyword>
<reference evidence="6" key="1">
    <citation type="journal article" date="2019" name="Int. J. Syst. Evol. Microbiol.">
        <title>The Global Catalogue of Microorganisms (GCM) 10K type strain sequencing project: providing services to taxonomists for standard genome sequencing and annotation.</title>
        <authorList>
            <consortium name="The Broad Institute Genomics Platform"/>
            <consortium name="The Broad Institute Genome Sequencing Center for Infectious Disease"/>
            <person name="Wu L."/>
            <person name="Ma J."/>
        </authorList>
    </citation>
    <scope>NUCLEOTIDE SEQUENCE [LARGE SCALE GENOMIC DNA]</scope>
    <source>
        <strain evidence="6">JCM 19134</strain>
    </source>
</reference>
<dbReference type="EMBL" id="BAABLX010000023">
    <property type="protein sequence ID" value="GAA4944852.1"/>
    <property type="molecule type" value="Genomic_DNA"/>
</dbReference>
<evidence type="ECO:0000256" key="3">
    <source>
        <dbReference type="ARBA" id="ARBA00037066"/>
    </source>
</evidence>
<name>A0AAV3U3P8_9ALTE</name>
<comment type="caution">
    <text evidence="5">The sequence shown here is derived from an EMBL/GenBank/DDBJ whole genome shotgun (WGS) entry which is preliminary data.</text>
</comment>
<dbReference type="SUPFAM" id="SSF52540">
    <property type="entry name" value="P-loop containing nucleoside triphosphate hydrolases"/>
    <property type="match status" value="1"/>
</dbReference>
<evidence type="ECO:0000256" key="2">
    <source>
        <dbReference type="ARBA" id="ARBA00022967"/>
    </source>
</evidence>
<dbReference type="GO" id="GO:0005524">
    <property type="term" value="F:ATP binding"/>
    <property type="evidence" value="ECO:0007669"/>
    <property type="project" value="UniProtKB-KW"/>
</dbReference>
<dbReference type="Pfam" id="PF00005">
    <property type="entry name" value="ABC_tran"/>
    <property type="match status" value="1"/>
</dbReference>
<gene>
    <name evidence="5" type="ORF">GCM10025791_24980</name>
</gene>
<dbReference type="InterPro" id="IPR003439">
    <property type="entry name" value="ABC_transporter-like_ATP-bd"/>
</dbReference>
<evidence type="ECO:0000256" key="1">
    <source>
        <dbReference type="ARBA" id="ARBA00022448"/>
    </source>
</evidence>
<evidence type="ECO:0000313" key="6">
    <source>
        <dbReference type="Proteomes" id="UP001409585"/>
    </source>
</evidence>
<dbReference type="PANTHER" id="PTHR42794:SF1">
    <property type="entry name" value="HEMIN IMPORT ATP-BINDING PROTEIN HMUV"/>
    <property type="match status" value="1"/>
</dbReference>
<dbReference type="Gene3D" id="3.40.50.300">
    <property type="entry name" value="P-loop containing nucleotide triphosphate hydrolases"/>
    <property type="match status" value="1"/>
</dbReference>
<keyword evidence="5" id="KW-0547">Nucleotide-binding</keyword>
<evidence type="ECO:0000313" key="5">
    <source>
        <dbReference type="EMBL" id="GAA4944852.1"/>
    </source>
</evidence>
<comment type="function">
    <text evidence="3">Part of the ABC transporter complex HmuTUV involved in hemin import. Responsible for energy coupling to the transport system.</text>
</comment>
<dbReference type="InterPro" id="IPR027417">
    <property type="entry name" value="P-loop_NTPase"/>
</dbReference>
<dbReference type="PROSITE" id="PS50893">
    <property type="entry name" value="ABC_TRANSPORTER_2"/>
    <property type="match status" value="1"/>
</dbReference>
<protein>
    <submittedName>
        <fullName evidence="5">Heme ABC transporter ATP-binding protein</fullName>
    </submittedName>
</protein>
<dbReference type="GO" id="GO:0016887">
    <property type="term" value="F:ATP hydrolysis activity"/>
    <property type="evidence" value="ECO:0007669"/>
    <property type="project" value="InterPro"/>
</dbReference>